<dbReference type="EMBL" id="RBOA01000340">
    <property type="protein sequence ID" value="RML97955.1"/>
    <property type="molecule type" value="Genomic_DNA"/>
</dbReference>
<dbReference type="Proteomes" id="UP000272627">
    <property type="component" value="Unassembled WGS sequence"/>
</dbReference>
<accession>A0A3M3ACP1</accession>
<evidence type="ECO:0000313" key="1">
    <source>
        <dbReference type="EMBL" id="RML97955.1"/>
    </source>
</evidence>
<reference evidence="1 2" key="1">
    <citation type="submission" date="2018-08" db="EMBL/GenBank/DDBJ databases">
        <title>Recombination of ecologically and evolutionarily significant loci maintains genetic cohesion in the Pseudomonas syringae species complex.</title>
        <authorList>
            <person name="Dillon M."/>
            <person name="Thakur S."/>
            <person name="Almeida R.N.D."/>
            <person name="Weir B.S."/>
            <person name="Guttman D.S."/>
        </authorList>
    </citation>
    <scope>NUCLEOTIDE SEQUENCE [LARGE SCALE GENOMIC DNA]</scope>
    <source>
        <strain evidence="1 2">ICMP 8636</strain>
    </source>
</reference>
<gene>
    <name evidence="1" type="ORF">ALQ86_200126</name>
</gene>
<dbReference type="AlphaFoldDB" id="A0A3M3ACP1"/>
<protein>
    <submittedName>
        <fullName evidence="1">Uncharacterized protein</fullName>
    </submittedName>
</protein>
<sequence>MPQRLSVPFYHACCHRSVFLIGSEVCFVRMTLDLATGLIAEQAITKLCGFDLQPIFEKGQLVYAHVRDLSLTQ</sequence>
<name>A0A3M3ACP1_PSEA0</name>
<organism evidence="1 2">
    <name type="scientific">Pseudomonas amygdali pv. eriobotryae</name>
    <dbReference type="NCBI Taxonomy" id="129137"/>
    <lineage>
        <taxon>Bacteria</taxon>
        <taxon>Pseudomonadati</taxon>
        <taxon>Pseudomonadota</taxon>
        <taxon>Gammaproteobacteria</taxon>
        <taxon>Pseudomonadales</taxon>
        <taxon>Pseudomonadaceae</taxon>
        <taxon>Pseudomonas</taxon>
        <taxon>Pseudomonas amygdali</taxon>
    </lineage>
</organism>
<evidence type="ECO:0000313" key="2">
    <source>
        <dbReference type="Proteomes" id="UP000272627"/>
    </source>
</evidence>
<comment type="caution">
    <text evidence="1">The sequence shown here is derived from an EMBL/GenBank/DDBJ whole genome shotgun (WGS) entry which is preliminary data.</text>
</comment>
<proteinExistence type="predicted"/>